<comment type="caution">
    <text evidence="1">The sequence shown here is derived from an EMBL/GenBank/DDBJ whole genome shotgun (WGS) entry which is preliminary data.</text>
</comment>
<dbReference type="AlphaFoldDB" id="A0A2N0ZDD2"/>
<dbReference type="EMBL" id="PISD01000041">
    <property type="protein sequence ID" value="PKG27523.1"/>
    <property type="molecule type" value="Genomic_DNA"/>
</dbReference>
<gene>
    <name evidence="1" type="ORF">CWS20_18180</name>
</gene>
<sequence length="61" mass="6921">MEFFSHQLLIFSNVITSFSSYMNQGNLLANYRENFVAITGEKEENSSYELAAVSLNYSVSN</sequence>
<accession>A0A2N0ZDD2</accession>
<evidence type="ECO:0000313" key="1">
    <source>
        <dbReference type="EMBL" id="PKG27523.1"/>
    </source>
</evidence>
<keyword evidence="2" id="KW-1185">Reference proteome</keyword>
<proteinExistence type="predicted"/>
<name>A0A2N0ZDD2_9BACI</name>
<organism evidence="1 2">
    <name type="scientific">Cytobacillus horneckiae</name>
    <dbReference type="NCBI Taxonomy" id="549687"/>
    <lineage>
        <taxon>Bacteria</taxon>
        <taxon>Bacillati</taxon>
        <taxon>Bacillota</taxon>
        <taxon>Bacilli</taxon>
        <taxon>Bacillales</taxon>
        <taxon>Bacillaceae</taxon>
        <taxon>Cytobacillus</taxon>
    </lineage>
</organism>
<reference evidence="1 2" key="1">
    <citation type="journal article" date="2010" name="Int. J. Syst. Evol. Microbiol.">
        <title>Bacillus horneckiae sp. nov., isolated from a spacecraft-assembly clean room.</title>
        <authorList>
            <person name="Vaishampayan P."/>
            <person name="Probst A."/>
            <person name="Krishnamurthi S."/>
            <person name="Ghosh S."/>
            <person name="Osman S."/>
            <person name="McDowall A."/>
            <person name="Ruckmani A."/>
            <person name="Mayilraj S."/>
            <person name="Venkateswaran K."/>
        </authorList>
    </citation>
    <scope>NUCLEOTIDE SEQUENCE [LARGE SCALE GENOMIC DNA]</scope>
    <source>
        <strain evidence="2">1PO1SC</strain>
    </source>
</reference>
<evidence type="ECO:0000313" key="2">
    <source>
        <dbReference type="Proteomes" id="UP000233343"/>
    </source>
</evidence>
<protein>
    <submittedName>
        <fullName evidence="1">Uncharacterized protein</fullName>
    </submittedName>
</protein>
<dbReference type="Proteomes" id="UP000233343">
    <property type="component" value="Unassembled WGS sequence"/>
</dbReference>